<dbReference type="RefSeq" id="WP_232569939.1">
    <property type="nucleotide sequence ID" value="NZ_CP089466.1"/>
</dbReference>
<name>A0ABD5NHS6_9EURY</name>
<feature type="region of interest" description="Disordered" evidence="1">
    <location>
        <begin position="36"/>
        <end position="71"/>
    </location>
</feature>
<keyword evidence="4" id="KW-1185">Reference proteome</keyword>
<organism evidence="3 4">
    <name type="scientific">Halobacterium litoreum</name>
    <dbReference type="NCBI Taxonomy" id="2039234"/>
    <lineage>
        <taxon>Archaea</taxon>
        <taxon>Methanobacteriati</taxon>
        <taxon>Methanobacteriota</taxon>
        <taxon>Stenosarchaea group</taxon>
        <taxon>Halobacteria</taxon>
        <taxon>Halobacteriales</taxon>
        <taxon>Halobacteriaceae</taxon>
        <taxon>Halobacterium</taxon>
    </lineage>
</organism>
<sequence length="342" mass="33080">MNASDLARGVGALVVAAAVVLAGAYGAGLALSSPTNAAPAPDAPAYDTSELVADPVDDSGSVTAPSADESKTVVVDTSHGNAIGENSLQPLVDALVAAGHDVRFFSGSSGSTGFGSQSGPTFNSTLDDADALVVASPASAYSAGDVTRVREFADAGGRVLLAADPPSTASTSTTVSVPGLTTGSSASASGQPANLAAEFGVAFGSGYLYDMSENANNFQRVYASGDGRLADGVDRAVFQAATPLTTGDAATPVLTAEVSNSATRDAGTYVVAARNGGVLAVGDTDFLTPDAASAADTDAFASNVAAFLVTGEKTSAGGAGGSTGNSSTVGGSAGSSSVTVEA</sequence>
<feature type="domain" description="DUF4350" evidence="2">
    <location>
        <begin position="123"/>
        <end position="304"/>
    </location>
</feature>
<accession>A0ABD5NHS6</accession>
<feature type="compositionally biased region" description="Low complexity" evidence="1">
    <location>
        <begin position="36"/>
        <end position="45"/>
    </location>
</feature>
<dbReference type="AlphaFoldDB" id="A0ABD5NHS6"/>
<feature type="region of interest" description="Disordered" evidence="1">
    <location>
        <begin position="315"/>
        <end position="342"/>
    </location>
</feature>
<dbReference type="Proteomes" id="UP001595660">
    <property type="component" value="Unassembled WGS sequence"/>
</dbReference>
<reference evidence="3 4" key="1">
    <citation type="journal article" date="2019" name="Int. J. Syst. Evol. Microbiol.">
        <title>The Global Catalogue of Microorganisms (GCM) 10K type strain sequencing project: providing services to taxonomists for standard genome sequencing and annotation.</title>
        <authorList>
            <consortium name="The Broad Institute Genomics Platform"/>
            <consortium name="The Broad Institute Genome Sequencing Center for Infectious Disease"/>
            <person name="Wu L."/>
            <person name="Ma J."/>
        </authorList>
    </citation>
    <scope>NUCLEOTIDE SEQUENCE [LARGE SCALE GENOMIC DNA]</scope>
    <source>
        <strain evidence="3 4">CGMCC 1.12562</strain>
    </source>
</reference>
<feature type="compositionally biased region" description="Low complexity" evidence="1">
    <location>
        <begin position="324"/>
        <end position="342"/>
    </location>
</feature>
<dbReference type="Pfam" id="PF14258">
    <property type="entry name" value="DUF4350"/>
    <property type="match status" value="1"/>
</dbReference>
<evidence type="ECO:0000313" key="4">
    <source>
        <dbReference type="Proteomes" id="UP001595660"/>
    </source>
</evidence>
<evidence type="ECO:0000313" key="3">
    <source>
        <dbReference type="EMBL" id="MFC3478699.1"/>
    </source>
</evidence>
<proteinExistence type="predicted"/>
<gene>
    <name evidence="3" type="ORF">ACFOKC_13290</name>
</gene>
<dbReference type="GeneID" id="69118289"/>
<dbReference type="EMBL" id="JBHRWN010000002">
    <property type="protein sequence ID" value="MFC3478699.1"/>
    <property type="molecule type" value="Genomic_DNA"/>
</dbReference>
<comment type="caution">
    <text evidence="3">The sequence shown here is derived from an EMBL/GenBank/DDBJ whole genome shotgun (WGS) entry which is preliminary data.</text>
</comment>
<evidence type="ECO:0000256" key="1">
    <source>
        <dbReference type="SAM" id="MobiDB-lite"/>
    </source>
</evidence>
<protein>
    <submittedName>
        <fullName evidence="3">GldG family protein</fullName>
    </submittedName>
</protein>
<evidence type="ECO:0000259" key="2">
    <source>
        <dbReference type="Pfam" id="PF14258"/>
    </source>
</evidence>
<dbReference type="InterPro" id="IPR025646">
    <property type="entry name" value="DUF4350"/>
</dbReference>